<dbReference type="PROSITE" id="PS50157">
    <property type="entry name" value="ZINC_FINGER_C2H2_2"/>
    <property type="match status" value="2"/>
</dbReference>
<dbReference type="PROSITE" id="PS50048">
    <property type="entry name" value="ZN2_CY6_FUNGAL_2"/>
    <property type="match status" value="1"/>
</dbReference>
<dbReference type="Pfam" id="PF04082">
    <property type="entry name" value="Fungal_trans"/>
    <property type="match status" value="1"/>
</dbReference>
<keyword evidence="5" id="KW-0539">Nucleus</keyword>
<sequence length="731" mass="82169">MAPDRTHSPSASLTLDTASLSDASSGSRPEIPELDHQPFEFRKKDGTPSKMRSHRGNVPVLPQTKLCPHCPAKFTRTTHLNRHLRTHTNERLHRCDTCAAEFTRSDLLTRHKRSCNDPLNPGRSRKKSCQPCSDSKIKCDNKFPCSKCTSRGKECVFLPNKRNSAHASTSKVSPSFPTAPAPTSSSAHESNPSPSTSTTSLPTPSSLFAATPESCFSNFTINSTPQIHDVDDMLSESDLQSTSIPLDFSFPVSQRYDSSDKPPLPSPSPDFISSDSATDNEHTPIDSHLSSMYQSDLFEPFFSTLFSQTQLQDSPPNSAGGITIYIFFSAFCAQMPIVHPATFKVDGRPQVLLRAMQACGALFVKTKQATSFVNSVLETARDALVQEFAKNPTDCSEQIDFILAVVLLQTIGLFHQKVDQRASSSIYHGMLVMMVRRANLMSRNTAWIPPRLSESSIEDMWRKWVLHEMTKRALLLSYLHDCCHSIYFALPPSYLPGEVELYLPCEDSLWKAASSKEWFMLLQSSSPYGDATSRLIGQSMPKALSLMTEPRLLSTPIISNPFSLFILVHVMLYQLFTVCMEIRLPKTNIAEDYTEQTNQQVHRLQYGLHNWLQSWIHSPETPHSEGSNEEPPFMSYGLPFYWLGQVALLAYQEGLPPFEHNSTNNLHVEMRFRLVKQWLKHIRGFLKKSDNGPTLFWDELMKIRLDTSRASGDKNDTGDDQEGLLGFFPEQ</sequence>
<evidence type="ECO:0000256" key="7">
    <source>
        <dbReference type="SAM" id="MobiDB-lite"/>
    </source>
</evidence>
<evidence type="ECO:0000256" key="3">
    <source>
        <dbReference type="ARBA" id="ARBA00023015"/>
    </source>
</evidence>
<evidence type="ECO:0000313" key="11">
    <source>
        <dbReference type="Proteomes" id="UP000027073"/>
    </source>
</evidence>
<dbReference type="GO" id="GO:0003677">
    <property type="term" value="F:DNA binding"/>
    <property type="evidence" value="ECO:0007669"/>
    <property type="project" value="InterPro"/>
</dbReference>
<feature type="region of interest" description="Disordered" evidence="7">
    <location>
        <begin position="1"/>
        <end position="60"/>
    </location>
</feature>
<dbReference type="Gene3D" id="4.10.240.10">
    <property type="entry name" value="Zn(2)-C6 fungal-type DNA-binding domain"/>
    <property type="match status" value="1"/>
</dbReference>
<dbReference type="FunCoup" id="A0A067NJ14">
    <property type="interactions" value="4"/>
</dbReference>
<dbReference type="GO" id="GO:0000981">
    <property type="term" value="F:DNA-binding transcription factor activity, RNA polymerase II-specific"/>
    <property type="evidence" value="ECO:0007669"/>
    <property type="project" value="InterPro"/>
</dbReference>
<protein>
    <recommendedName>
        <fullName evidence="12">Zn(2)-C6 fungal-type domain-containing protein</fullName>
    </recommendedName>
</protein>
<dbReference type="Gene3D" id="3.30.160.60">
    <property type="entry name" value="Classic Zinc Finger"/>
    <property type="match status" value="2"/>
</dbReference>
<evidence type="ECO:0008006" key="12">
    <source>
        <dbReference type="Google" id="ProtNLM"/>
    </source>
</evidence>
<dbReference type="InterPro" id="IPR036236">
    <property type="entry name" value="Znf_C2H2_sf"/>
</dbReference>
<reference evidence="11" key="1">
    <citation type="journal article" date="2014" name="Proc. Natl. Acad. Sci. U.S.A.">
        <title>Extensive sampling of basidiomycete genomes demonstrates inadequacy of the white-rot/brown-rot paradigm for wood decay fungi.</title>
        <authorList>
            <person name="Riley R."/>
            <person name="Salamov A.A."/>
            <person name="Brown D.W."/>
            <person name="Nagy L.G."/>
            <person name="Floudas D."/>
            <person name="Held B.W."/>
            <person name="Levasseur A."/>
            <person name="Lombard V."/>
            <person name="Morin E."/>
            <person name="Otillar R."/>
            <person name="Lindquist E.A."/>
            <person name="Sun H."/>
            <person name="LaButti K.M."/>
            <person name="Schmutz J."/>
            <person name="Jabbour D."/>
            <person name="Luo H."/>
            <person name="Baker S.E."/>
            <person name="Pisabarro A.G."/>
            <person name="Walton J.D."/>
            <person name="Blanchette R.A."/>
            <person name="Henrissat B."/>
            <person name="Martin F."/>
            <person name="Cullen D."/>
            <person name="Hibbett D.S."/>
            <person name="Grigoriev I.V."/>
        </authorList>
    </citation>
    <scope>NUCLEOTIDE SEQUENCE [LARGE SCALE GENOMIC DNA]</scope>
    <source>
        <strain evidence="11">PC15</strain>
    </source>
</reference>
<feature type="domain" description="C2H2-type" evidence="9">
    <location>
        <begin position="65"/>
        <end position="92"/>
    </location>
</feature>
<feature type="domain" description="Zn(2)-C6 fungal-type" evidence="8">
    <location>
        <begin position="128"/>
        <end position="157"/>
    </location>
</feature>
<evidence type="ECO:0000256" key="1">
    <source>
        <dbReference type="ARBA" id="ARBA00022723"/>
    </source>
</evidence>
<accession>A0A067NJ14</accession>
<dbReference type="SMART" id="SM00066">
    <property type="entry name" value="GAL4"/>
    <property type="match status" value="1"/>
</dbReference>
<dbReference type="HOGENOM" id="CLU_364478_0_0_1"/>
<gene>
    <name evidence="10" type="ORF">PLEOSDRAFT_29082</name>
</gene>
<keyword evidence="6" id="KW-0863">Zinc-finger</keyword>
<keyword evidence="3" id="KW-0805">Transcription regulation</keyword>
<dbReference type="Pfam" id="PF00172">
    <property type="entry name" value="Zn_clus"/>
    <property type="match status" value="1"/>
</dbReference>
<dbReference type="OrthoDB" id="1405595at2759"/>
<feature type="region of interest" description="Disordered" evidence="7">
    <location>
        <begin position="113"/>
        <end position="136"/>
    </location>
</feature>
<organism evidence="10 11">
    <name type="scientific">Pleurotus ostreatus (strain PC15)</name>
    <name type="common">Oyster mushroom</name>
    <dbReference type="NCBI Taxonomy" id="1137138"/>
    <lineage>
        <taxon>Eukaryota</taxon>
        <taxon>Fungi</taxon>
        <taxon>Dikarya</taxon>
        <taxon>Basidiomycota</taxon>
        <taxon>Agaricomycotina</taxon>
        <taxon>Agaricomycetes</taxon>
        <taxon>Agaricomycetidae</taxon>
        <taxon>Agaricales</taxon>
        <taxon>Pleurotineae</taxon>
        <taxon>Pleurotaceae</taxon>
        <taxon>Pleurotus</taxon>
    </lineage>
</organism>
<feature type="region of interest" description="Disordered" evidence="7">
    <location>
        <begin position="709"/>
        <end position="731"/>
    </location>
</feature>
<dbReference type="SUPFAM" id="SSF57701">
    <property type="entry name" value="Zn2/Cys6 DNA-binding domain"/>
    <property type="match status" value="1"/>
</dbReference>
<name>A0A067NJ14_PLEO1</name>
<feature type="compositionally biased region" description="Low complexity" evidence="7">
    <location>
        <begin position="173"/>
        <end position="204"/>
    </location>
</feature>
<keyword evidence="2" id="KW-0862">Zinc</keyword>
<dbReference type="GO" id="GO:0006351">
    <property type="term" value="P:DNA-templated transcription"/>
    <property type="evidence" value="ECO:0007669"/>
    <property type="project" value="InterPro"/>
</dbReference>
<dbReference type="InterPro" id="IPR007219">
    <property type="entry name" value="XnlR_reg_dom"/>
</dbReference>
<feature type="region of interest" description="Disordered" evidence="7">
    <location>
        <begin position="254"/>
        <end position="286"/>
    </location>
</feature>
<dbReference type="PANTHER" id="PTHR47660">
    <property type="entry name" value="TRANSCRIPTION FACTOR WITH C2H2 AND ZN(2)-CYS(6) DNA BINDING DOMAIN (EUROFUNG)-RELATED-RELATED"/>
    <property type="match status" value="1"/>
</dbReference>
<dbReference type="PROSITE" id="PS00028">
    <property type="entry name" value="ZINC_FINGER_C2H2_1"/>
    <property type="match status" value="1"/>
</dbReference>
<dbReference type="AlphaFoldDB" id="A0A067NJ14"/>
<feature type="compositionally biased region" description="Low complexity" evidence="7">
    <location>
        <begin position="10"/>
        <end position="25"/>
    </location>
</feature>
<dbReference type="SMART" id="SM00355">
    <property type="entry name" value="ZnF_C2H2"/>
    <property type="match status" value="2"/>
</dbReference>
<dbReference type="GO" id="GO:0008270">
    <property type="term" value="F:zinc ion binding"/>
    <property type="evidence" value="ECO:0007669"/>
    <property type="project" value="UniProtKB-KW"/>
</dbReference>
<feature type="domain" description="C2H2-type" evidence="9">
    <location>
        <begin position="93"/>
        <end position="121"/>
    </location>
</feature>
<feature type="region of interest" description="Disordered" evidence="7">
    <location>
        <begin position="165"/>
        <end position="204"/>
    </location>
</feature>
<evidence type="ECO:0000313" key="10">
    <source>
        <dbReference type="EMBL" id="KDQ28023.1"/>
    </source>
</evidence>
<evidence type="ECO:0000256" key="2">
    <source>
        <dbReference type="ARBA" id="ARBA00022833"/>
    </source>
</evidence>
<evidence type="ECO:0000256" key="6">
    <source>
        <dbReference type="PROSITE-ProRule" id="PRU00042"/>
    </source>
</evidence>
<dbReference type="InParanoid" id="A0A067NJ14"/>
<evidence type="ECO:0000256" key="4">
    <source>
        <dbReference type="ARBA" id="ARBA00023163"/>
    </source>
</evidence>
<keyword evidence="4" id="KW-0804">Transcription</keyword>
<evidence type="ECO:0000259" key="8">
    <source>
        <dbReference type="PROSITE" id="PS50048"/>
    </source>
</evidence>
<dbReference type="VEuPathDB" id="FungiDB:PLEOSDRAFT_29082"/>
<dbReference type="InterPro" id="IPR036864">
    <property type="entry name" value="Zn2-C6_fun-type_DNA-bd_sf"/>
</dbReference>
<dbReference type="SUPFAM" id="SSF57667">
    <property type="entry name" value="beta-beta-alpha zinc fingers"/>
    <property type="match status" value="1"/>
</dbReference>
<proteinExistence type="predicted"/>
<dbReference type="InterPro" id="IPR001138">
    <property type="entry name" value="Zn2Cys6_DnaBD"/>
</dbReference>
<evidence type="ECO:0000259" key="9">
    <source>
        <dbReference type="PROSITE" id="PS50157"/>
    </source>
</evidence>
<keyword evidence="1" id="KW-0479">Metal-binding</keyword>
<dbReference type="STRING" id="1137138.A0A067NJ14"/>
<dbReference type="EMBL" id="KL198008">
    <property type="protein sequence ID" value="KDQ28023.1"/>
    <property type="molecule type" value="Genomic_DNA"/>
</dbReference>
<dbReference type="CDD" id="cd12148">
    <property type="entry name" value="fungal_TF_MHR"/>
    <property type="match status" value="1"/>
</dbReference>
<dbReference type="Proteomes" id="UP000027073">
    <property type="component" value="Unassembled WGS sequence"/>
</dbReference>
<dbReference type="CDD" id="cd00067">
    <property type="entry name" value="GAL4"/>
    <property type="match status" value="1"/>
</dbReference>
<dbReference type="PROSITE" id="PS00463">
    <property type="entry name" value="ZN2_CY6_FUNGAL_1"/>
    <property type="match status" value="1"/>
</dbReference>
<feature type="compositionally biased region" description="Basic and acidic residues" evidence="7">
    <location>
        <begin position="30"/>
        <end position="47"/>
    </location>
</feature>
<dbReference type="InterPro" id="IPR013087">
    <property type="entry name" value="Znf_C2H2_type"/>
</dbReference>
<evidence type="ECO:0000256" key="5">
    <source>
        <dbReference type="ARBA" id="ARBA00023242"/>
    </source>
</evidence>